<reference evidence="2" key="1">
    <citation type="journal article" date="2019" name="Int. J. Syst. Evol. Microbiol.">
        <title>The Global Catalogue of Microorganisms (GCM) 10K type strain sequencing project: providing services to taxonomists for standard genome sequencing and annotation.</title>
        <authorList>
            <consortium name="The Broad Institute Genomics Platform"/>
            <consortium name="The Broad Institute Genome Sequencing Center for Infectious Disease"/>
            <person name="Wu L."/>
            <person name="Ma J."/>
        </authorList>
    </citation>
    <scope>NUCLEOTIDE SEQUENCE [LARGE SCALE GENOMIC DNA]</scope>
    <source>
        <strain evidence="2">CGMCC 1.16225</strain>
    </source>
</reference>
<dbReference type="Proteomes" id="UP001597405">
    <property type="component" value="Unassembled WGS sequence"/>
</dbReference>
<proteinExistence type="predicted"/>
<evidence type="ECO:0000313" key="2">
    <source>
        <dbReference type="Proteomes" id="UP001597405"/>
    </source>
</evidence>
<name>A0ABW4UGX2_9HYPH</name>
<comment type="caution">
    <text evidence="1">The sequence shown here is derived from an EMBL/GenBank/DDBJ whole genome shotgun (WGS) entry which is preliminary data.</text>
</comment>
<accession>A0ABW4UGX2</accession>
<dbReference type="RefSeq" id="WP_379101851.1">
    <property type="nucleotide sequence ID" value="NZ_JBHUGZ010000016.1"/>
</dbReference>
<sequence>MLVARAQLDFIKTLVARFERQDNMMQPVIVFQSQYIAIITLLRSVGHVFEKVDCVTSEQKAWGKAKWPEWQQAPIFQNFIEPKRNDLLKQFKGGLELRDDAFDPPAVVVDLSMPDMVSMVTTMDAGRLRDADGRLVMPDIHAAIRFWNLCLCDAEVAFRDTPS</sequence>
<dbReference type="EMBL" id="JBHUGZ010000016">
    <property type="protein sequence ID" value="MFD1985481.1"/>
    <property type="molecule type" value="Genomic_DNA"/>
</dbReference>
<keyword evidence="2" id="KW-1185">Reference proteome</keyword>
<organism evidence="1 2">
    <name type="scientific">Mesorhizobium newzealandense</name>
    <dbReference type="NCBI Taxonomy" id="1300302"/>
    <lineage>
        <taxon>Bacteria</taxon>
        <taxon>Pseudomonadati</taxon>
        <taxon>Pseudomonadota</taxon>
        <taxon>Alphaproteobacteria</taxon>
        <taxon>Hyphomicrobiales</taxon>
        <taxon>Phyllobacteriaceae</taxon>
        <taxon>Mesorhizobium</taxon>
    </lineage>
</organism>
<gene>
    <name evidence="1" type="ORF">ACFSOZ_23605</name>
</gene>
<protein>
    <submittedName>
        <fullName evidence="1">Uncharacterized protein</fullName>
    </submittedName>
</protein>
<evidence type="ECO:0000313" key="1">
    <source>
        <dbReference type="EMBL" id="MFD1985481.1"/>
    </source>
</evidence>